<protein>
    <submittedName>
        <fullName evidence="1">Uncharacterized protein</fullName>
    </submittedName>
</protein>
<evidence type="ECO:0000313" key="2">
    <source>
        <dbReference type="Proteomes" id="UP001059663"/>
    </source>
</evidence>
<sequence length="311" mass="33926">MTGREHPPPVDERGPRWPIAVAIVCVLALVVGIGVWFTRDRIGLFRSEECRATALDQSVTFQPDQMHNASTIVLIAVKRGMPARAGSIGIATAIRESKLRNLSYGDRDSVGLFQQRPSRGWGTVEQLQEPVFATNAFYDAPVKVDGWQDMVITEIAREVQRSGFPGGLCRPRARRPDHRLRHERPLPRGIRLPARRPDGRRPPRHLRPGAVRGDRADGHRHRAGHHGRRHRRPARSGGRRPGPSPGPGPATSSRFRSVHASGRAAGATAPCAGPTPRPRSPRAGSSSPSTRAEPLPPSCIATGEGNDPLRP</sequence>
<gene>
    <name evidence="1" type="ORF">LP422_05090</name>
</gene>
<reference evidence="1" key="1">
    <citation type="submission" date="2021-11" db="EMBL/GenBank/DDBJ databases">
        <title>Study of the species diversity of bacterial strains isolated from a unique natural object - Shulgan-Tash cave (Bashkiria).</title>
        <authorList>
            <person name="Sazanova A.L."/>
            <person name="Chirak E.R."/>
            <person name="Safronova V.I."/>
        </authorList>
    </citation>
    <scope>NUCLEOTIDE SEQUENCE</scope>
    <source>
        <strain evidence="1">P1</strain>
    </source>
</reference>
<dbReference type="EMBL" id="CP087977">
    <property type="protein sequence ID" value="UUZ45493.1"/>
    <property type="molecule type" value="Genomic_DNA"/>
</dbReference>
<dbReference type="Proteomes" id="UP001059663">
    <property type="component" value="Chromosome"/>
</dbReference>
<organism evidence="1 2">
    <name type="scientific">Janibacter limosus</name>
    <dbReference type="NCBI Taxonomy" id="53458"/>
    <lineage>
        <taxon>Bacteria</taxon>
        <taxon>Bacillati</taxon>
        <taxon>Actinomycetota</taxon>
        <taxon>Actinomycetes</taxon>
        <taxon>Micrococcales</taxon>
        <taxon>Intrasporangiaceae</taxon>
        <taxon>Janibacter</taxon>
    </lineage>
</organism>
<accession>A0AC61U689</accession>
<name>A0AC61U689_9MICO</name>
<evidence type="ECO:0000313" key="1">
    <source>
        <dbReference type="EMBL" id="UUZ45493.1"/>
    </source>
</evidence>
<proteinExistence type="predicted"/>